<dbReference type="EMBL" id="AMWN01000001">
    <property type="protein sequence ID" value="EXJ95900.1"/>
    <property type="molecule type" value="Genomic_DNA"/>
</dbReference>
<dbReference type="AlphaFoldDB" id="W9Z1U3"/>
<dbReference type="RefSeq" id="XP_007720129.1">
    <property type="nucleotide sequence ID" value="XM_007721939.1"/>
</dbReference>
<evidence type="ECO:0000313" key="1">
    <source>
        <dbReference type="EMBL" id="EXJ95900.1"/>
    </source>
</evidence>
<accession>W9Z1U3</accession>
<dbReference type="OrthoDB" id="10011777at2759"/>
<protein>
    <recommendedName>
        <fullName evidence="3">ABM domain-containing protein</fullName>
    </recommendedName>
</protein>
<keyword evidence="2" id="KW-1185">Reference proteome</keyword>
<gene>
    <name evidence="1" type="ORF">A1O1_01025</name>
</gene>
<evidence type="ECO:0008006" key="3">
    <source>
        <dbReference type="Google" id="ProtNLM"/>
    </source>
</evidence>
<comment type="caution">
    <text evidence="1">The sequence shown here is derived from an EMBL/GenBank/DDBJ whole genome shotgun (WGS) entry which is preliminary data.</text>
</comment>
<evidence type="ECO:0000313" key="2">
    <source>
        <dbReference type="Proteomes" id="UP000019484"/>
    </source>
</evidence>
<reference evidence="1 2" key="1">
    <citation type="submission" date="2013-03" db="EMBL/GenBank/DDBJ databases">
        <title>The Genome Sequence of Capronia coronata CBS 617.96.</title>
        <authorList>
            <consortium name="The Broad Institute Genomics Platform"/>
            <person name="Cuomo C."/>
            <person name="de Hoog S."/>
            <person name="Gorbushina A."/>
            <person name="Walker B."/>
            <person name="Young S.K."/>
            <person name="Zeng Q."/>
            <person name="Gargeya S."/>
            <person name="Fitzgerald M."/>
            <person name="Haas B."/>
            <person name="Abouelleil A."/>
            <person name="Allen A.W."/>
            <person name="Alvarado L."/>
            <person name="Arachchi H.M."/>
            <person name="Berlin A.M."/>
            <person name="Chapman S.B."/>
            <person name="Gainer-Dewar J."/>
            <person name="Goldberg J."/>
            <person name="Griggs A."/>
            <person name="Gujja S."/>
            <person name="Hansen M."/>
            <person name="Howarth C."/>
            <person name="Imamovic A."/>
            <person name="Ireland A."/>
            <person name="Larimer J."/>
            <person name="McCowan C."/>
            <person name="Murphy C."/>
            <person name="Pearson M."/>
            <person name="Poon T.W."/>
            <person name="Priest M."/>
            <person name="Roberts A."/>
            <person name="Saif S."/>
            <person name="Shea T."/>
            <person name="Sisk P."/>
            <person name="Sykes S."/>
            <person name="Wortman J."/>
            <person name="Nusbaum C."/>
            <person name="Birren B."/>
        </authorList>
    </citation>
    <scope>NUCLEOTIDE SEQUENCE [LARGE SCALE GENOMIC DNA]</scope>
    <source>
        <strain evidence="1 2">CBS 617.96</strain>
    </source>
</reference>
<organism evidence="1 2">
    <name type="scientific">Capronia coronata CBS 617.96</name>
    <dbReference type="NCBI Taxonomy" id="1182541"/>
    <lineage>
        <taxon>Eukaryota</taxon>
        <taxon>Fungi</taxon>
        <taxon>Dikarya</taxon>
        <taxon>Ascomycota</taxon>
        <taxon>Pezizomycotina</taxon>
        <taxon>Eurotiomycetes</taxon>
        <taxon>Chaetothyriomycetidae</taxon>
        <taxon>Chaetothyriales</taxon>
        <taxon>Herpotrichiellaceae</taxon>
        <taxon>Capronia</taxon>
    </lineage>
</organism>
<dbReference type="eggNOG" id="ENOG502T5S8">
    <property type="taxonomic scope" value="Eukaryota"/>
</dbReference>
<proteinExistence type="predicted"/>
<sequence>MSTAPSLPSNPPNVMVVVSPNRGHEDRVAELIAEVSENVKAHEPWITYYRWYGGRGVGASDSSSDDDESGAVTEYYIVFRIEDSSKLSTRRELPHHQEIARLIRDEGLLREPLKYVTLEDREVWSR</sequence>
<dbReference type="GeneID" id="19155928"/>
<name>W9Z1U3_9EURO</name>
<dbReference type="HOGENOM" id="CLU_1948815_0_0_1"/>
<dbReference type="Proteomes" id="UP000019484">
    <property type="component" value="Unassembled WGS sequence"/>
</dbReference>